<feature type="domain" description="Phospholipase/carboxylesterase/thioesterase" evidence="4">
    <location>
        <begin position="162"/>
        <end position="270"/>
    </location>
</feature>
<keyword evidence="1" id="KW-0732">Signal</keyword>
<keyword evidence="2 5" id="KW-0378">Hydrolase</keyword>
<dbReference type="PANTHER" id="PTHR43037:SF5">
    <property type="entry name" value="FERULOYL ESTERASE"/>
    <property type="match status" value="1"/>
</dbReference>
<dbReference type="GO" id="GO:0016787">
    <property type="term" value="F:hydrolase activity"/>
    <property type="evidence" value="ECO:0007669"/>
    <property type="project" value="UniProtKB-KW"/>
</dbReference>
<evidence type="ECO:0000313" key="5">
    <source>
        <dbReference type="EMBL" id="TFK55028.1"/>
    </source>
</evidence>
<dbReference type="EMBL" id="ML213505">
    <property type="protein sequence ID" value="TFK55028.1"/>
    <property type="molecule type" value="Genomic_DNA"/>
</dbReference>
<feature type="compositionally biased region" description="Polar residues" evidence="3">
    <location>
        <begin position="118"/>
        <end position="127"/>
    </location>
</feature>
<evidence type="ECO:0000313" key="6">
    <source>
        <dbReference type="Proteomes" id="UP000305948"/>
    </source>
</evidence>
<gene>
    <name evidence="5" type="ORF">OE88DRAFT_1732308</name>
</gene>
<evidence type="ECO:0000256" key="1">
    <source>
        <dbReference type="ARBA" id="ARBA00022729"/>
    </source>
</evidence>
<accession>A0A5C3NG62</accession>
<protein>
    <submittedName>
        <fullName evidence="5">Alpha/beta-hydrolase</fullName>
    </submittedName>
</protein>
<evidence type="ECO:0000256" key="2">
    <source>
        <dbReference type="ARBA" id="ARBA00022801"/>
    </source>
</evidence>
<dbReference type="SUPFAM" id="SSF53474">
    <property type="entry name" value="alpha/beta-Hydrolases"/>
    <property type="match status" value="1"/>
</dbReference>
<organism evidence="5 6">
    <name type="scientific">Heliocybe sulcata</name>
    <dbReference type="NCBI Taxonomy" id="5364"/>
    <lineage>
        <taxon>Eukaryota</taxon>
        <taxon>Fungi</taxon>
        <taxon>Dikarya</taxon>
        <taxon>Basidiomycota</taxon>
        <taxon>Agaricomycotina</taxon>
        <taxon>Agaricomycetes</taxon>
        <taxon>Gloeophyllales</taxon>
        <taxon>Gloeophyllaceae</taxon>
        <taxon>Heliocybe</taxon>
    </lineage>
</organism>
<proteinExistence type="predicted"/>
<sequence>MSAKSSPPVVDPGHPFASTSHIPFNYHKQTNSSAPFGYNYFVSLPPAYGLEPDRKWPLILFLHGAGESQRGFNESYASLRHGIPKIILCYDKWKGGASSPSIDIPRAMRFKNRRTAQKPDSSDLSSQPVSPEVCKLVAEEFITITPSLDMIQGYGWNPVVLSSLLDEVLETYHVDEDRIHVTGFSMGGYGTWSLGLRTPDRFATLTPICGGADPALAKKVKHVPQWIFHGETDPIIPISESIEMDCALRHAGADEVHFTRYPNTEHDSWTCSYSNPELFRWMLEKKRPISEARS</sequence>
<dbReference type="Gene3D" id="3.40.50.1820">
    <property type="entry name" value="alpha/beta hydrolase"/>
    <property type="match status" value="1"/>
</dbReference>
<evidence type="ECO:0000256" key="3">
    <source>
        <dbReference type="SAM" id="MobiDB-lite"/>
    </source>
</evidence>
<keyword evidence="6" id="KW-1185">Reference proteome</keyword>
<dbReference type="Proteomes" id="UP000305948">
    <property type="component" value="Unassembled WGS sequence"/>
</dbReference>
<feature type="region of interest" description="Disordered" evidence="3">
    <location>
        <begin position="108"/>
        <end position="127"/>
    </location>
</feature>
<dbReference type="PANTHER" id="PTHR43037">
    <property type="entry name" value="UNNAMED PRODUCT-RELATED"/>
    <property type="match status" value="1"/>
</dbReference>
<evidence type="ECO:0000259" key="4">
    <source>
        <dbReference type="Pfam" id="PF02230"/>
    </source>
</evidence>
<dbReference type="InterPro" id="IPR029058">
    <property type="entry name" value="AB_hydrolase_fold"/>
</dbReference>
<dbReference type="InterPro" id="IPR003140">
    <property type="entry name" value="PLipase/COase/thioEstase"/>
</dbReference>
<dbReference type="STRING" id="5364.A0A5C3NG62"/>
<dbReference type="OrthoDB" id="3197842at2759"/>
<name>A0A5C3NG62_9AGAM</name>
<dbReference type="AlphaFoldDB" id="A0A5C3NG62"/>
<reference evidence="5 6" key="1">
    <citation type="journal article" date="2019" name="Nat. Ecol. Evol.">
        <title>Megaphylogeny resolves global patterns of mushroom evolution.</title>
        <authorList>
            <person name="Varga T."/>
            <person name="Krizsan K."/>
            <person name="Foldi C."/>
            <person name="Dima B."/>
            <person name="Sanchez-Garcia M."/>
            <person name="Sanchez-Ramirez S."/>
            <person name="Szollosi G.J."/>
            <person name="Szarkandi J.G."/>
            <person name="Papp V."/>
            <person name="Albert L."/>
            <person name="Andreopoulos W."/>
            <person name="Angelini C."/>
            <person name="Antonin V."/>
            <person name="Barry K.W."/>
            <person name="Bougher N.L."/>
            <person name="Buchanan P."/>
            <person name="Buyck B."/>
            <person name="Bense V."/>
            <person name="Catcheside P."/>
            <person name="Chovatia M."/>
            <person name="Cooper J."/>
            <person name="Damon W."/>
            <person name="Desjardin D."/>
            <person name="Finy P."/>
            <person name="Geml J."/>
            <person name="Haridas S."/>
            <person name="Hughes K."/>
            <person name="Justo A."/>
            <person name="Karasinski D."/>
            <person name="Kautmanova I."/>
            <person name="Kiss B."/>
            <person name="Kocsube S."/>
            <person name="Kotiranta H."/>
            <person name="LaButti K.M."/>
            <person name="Lechner B.E."/>
            <person name="Liimatainen K."/>
            <person name="Lipzen A."/>
            <person name="Lukacs Z."/>
            <person name="Mihaltcheva S."/>
            <person name="Morgado L.N."/>
            <person name="Niskanen T."/>
            <person name="Noordeloos M.E."/>
            <person name="Ohm R.A."/>
            <person name="Ortiz-Santana B."/>
            <person name="Ovrebo C."/>
            <person name="Racz N."/>
            <person name="Riley R."/>
            <person name="Savchenko A."/>
            <person name="Shiryaev A."/>
            <person name="Soop K."/>
            <person name="Spirin V."/>
            <person name="Szebenyi C."/>
            <person name="Tomsovsky M."/>
            <person name="Tulloss R.E."/>
            <person name="Uehling J."/>
            <person name="Grigoriev I.V."/>
            <person name="Vagvolgyi C."/>
            <person name="Papp T."/>
            <person name="Martin F.M."/>
            <person name="Miettinen O."/>
            <person name="Hibbett D.S."/>
            <person name="Nagy L.G."/>
        </authorList>
    </citation>
    <scope>NUCLEOTIDE SEQUENCE [LARGE SCALE GENOMIC DNA]</scope>
    <source>
        <strain evidence="5 6">OMC1185</strain>
    </source>
</reference>
<dbReference type="InterPro" id="IPR050955">
    <property type="entry name" value="Plant_Biomass_Hydrol_Est"/>
</dbReference>
<dbReference type="Pfam" id="PF02230">
    <property type="entry name" value="Abhydrolase_2"/>
    <property type="match status" value="1"/>
</dbReference>